<dbReference type="GO" id="GO:0008176">
    <property type="term" value="F:tRNA (guanine(46)-N7)-methyltransferase activity"/>
    <property type="evidence" value="ECO:0007669"/>
    <property type="project" value="UniProtKB-UniRule"/>
</dbReference>
<dbReference type="EC" id="2.1.1.33" evidence="9"/>
<evidence type="ECO:0000256" key="5">
    <source>
        <dbReference type="ARBA" id="ARBA00022691"/>
    </source>
</evidence>
<feature type="binding site" evidence="9">
    <location>
        <position position="125"/>
    </location>
    <ligand>
        <name>substrate</name>
    </ligand>
</feature>
<evidence type="ECO:0000256" key="3">
    <source>
        <dbReference type="ARBA" id="ARBA00022603"/>
    </source>
</evidence>
<evidence type="ECO:0000256" key="6">
    <source>
        <dbReference type="ARBA" id="ARBA00022694"/>
    </source>
</evidence>
<evidence type="ECO:0000313" key="10">
    <source>
        <dbReference type="EMBL" id="OOL80952.1"/>
    </source>
</evidence>
<name>A0A1S8KMN6_9LACT</name>
<evidence type="ECO:0000256" key="2">
    <source>
        <dbReference type="ARBA" id="ARBA00003015"/>
    </source>
</evidence>
<keyword evidence="3 9" id="KW-0489">Methyltransferase</keyword>
<dbReference type="GO" id="GO:0043527">
    <property type="term" value="C:tRNA methyltransferase complex"/>
    <property type="evidence" value="ECO:0007669"/>
    <property type="project" value="TreeGrafter"/>
</dbReference>
<dbReference type="InterPro" id="IPR055361">
    <property type="entry name" value="tRNA_methyltr_TrmB_bact"/>
</dbReference>
<evidence type="ECO:0000256" key="7">
    <source>
        <dbReference type="ARBA" id="ARBA00060552"/>
    </source>
</evidence>
<protein>
    <recommendedName>
        <fullName evidence="9">tRNA (guanine-N(7)-)-methyltransferase</fullName>
        <ecNumber evidence="9">2.1.1.33</ecNumber>
    </recommendedName>
    <alternativeName>
        <fullName evidence="9">tRNA (guanine(46)-N(7))-methyltransferase</fullName>
    </alternativeName>
    <alternativeName>
        <fullName evidence="9">tRNA(m7G46)-methyltransferase</fullName>
    </alternativeName>
</protein>
<dbReference type="SUPFAM" id="SSF53335">
    <property type="entry name" value="S-adenosyl-L-methionine-dependent methyltransferases"/>
    <property type="match status" value="1"/>
</dbReference>
<dbReference type="FunFam" id="3.40.50.150:FF:000035">
    <property type="entry name" value="tRNA (guanine-N(7)-)-methyltransferase"/>
    <property type="match status" value="1"/>
</dbReference>
<accession>A0A1S8KMN6</accession>
<reference evidence="10 11" key="1">
    <citation type="submission" date="2017-01" db="EMBL/GenBank/DDBJ databases">
        <title>Complete Genome Sequence of Dolosigranulum pigrum isolated from a Patient with interstitial lung disease.</title>
        <authorList>
            <person name="Mukhopadhyay R."/>
            <person name="Joaquin J."/>
            <person name="Hogue R."/>
            <person name="Fitzgerald S."/>
            <person name="Jospin G."/>
            <person name="Eisen J.A."/>
            <person name="Chaturvedi V."/>
        </authorList>
    </citation>
    <scope>NUCLEOTIDE SEQUENCE [LARGE SCALE GENOMIC DNA]</scope>
    <source>
        <strain evidence="10 11">15S00348</strain>
    </source>
</reference>
<keyword evidence="6 9" id="KW-0819">tRNA processing</keyword>
<evidence type="ECO:0000256" key="4">
    <source>
        <dbReference type="ARBA" id="ARBA00022679"/>
    </source>
</evidence>
<dbReference type="RefSeq" id="WP_077862469.1">
    <property type="nucleotide sequence ID" value="NZ_NAQW01000078.1"/>
</dbReference>
<organism evidence="10 11">
    <name type="scientific">Dolosigranulum pigrum</name>
    <dbReference type="NCBI Taxonomy" id="29394"/>
    <lineage>
        <taxon>Bacteria</taxon>
        <taxon>Bacillati</taxon>
        <taxon>Bacillota</taxon>
        <taxon>Bacilli</taxon>
        <taxon>Lactobacillales</taxon>
        <taxon>Carnobacteriaceae</taxon>
        <taxon>Dolosigranulum</taxon>
    </lineage>
</organism>
<feature type="binding site" evidence="9">
    <location>
        <begin position="194"/>
        <end position="197"/>
    </location>
    <ligand>
        <name>substrate</name>
    </ligand>
</feature>
<feature type="binding site" evidence="9">
    <location>
        <position position="99"/>
    </location>
    <ligand>
        <name>S-adenosyl-L-methionine</name>
        <dbReference type="ChEBI" id="CHEBI:59789"/>
    </ligand>
</feature>
<evidence type="ECO:0000256" key="9">
    <source>
        <dbReference type="HAMAP-Rule" id="MF_01057"/>
    </source>
</evidence>
<dbReference type="HAMAP" id="MF_01057">
    <property type="entry name" value="tRNA_methyltr_TrmB"/>
    <property type="match status" value="1"/>
</dbReference>
<comment type="caution">
    <text evidence="10">The sequence shown here is derived from an EMBL/GenBank/DDBJ whole genome shotgun (WGS) entry which is preliminary data.</text>
</comment>
<dbReference type="NCBIfam" id="NF001080">
    <property type="entry name" value="PRK00121.2-2"/>
    <property type="match status" value="1"/>
</dbReference>
<feature type="binding site" evidence="9">
    <location>
        <position position="47"/>
    </location>
    <ligand>
        <name>S-adenosyl-L-methionine</name>
        <dbReference type="ChEBI" id="CHEBI:59789"/>
    </ligand>
</feature>
<keyword evidence="5 9" id="KW-0949">S-adenosyl-L-methionine</keyword>
<dbReference type="NCBIfam" id="TIGR00091">
    <property type="entry name" value="tRNA (guanosine(46)-N7)-methyltransferase TrmB"/>
    <property type="match status" value="1"/>
</dbReference>
<dbReference type="Proteomes" id="UP000190409">
    <property type="component" value="Unassembled WGS sequence"/>
</dbReference>
<comment type="pathway">
    <text evidence="7 9">tRNA modification; N(7)-methylguanine-tRNA biosynthesis.</text>
</comment>
<dbReference type="Gene3D" id="3.40.50.150">
    <property type="entry name" value="Vaccinia Virus protein VP39"/>
    <property type="match status" value="1"/>
</dbReference>
<feature type="binding site" evidence="9">
    <location>
        <position position="72"/>
    </location>
    <ligand>
        <name>S-adenosyl-L-methionine</name>
        <dbReference type="ChEBI" id="CHEBI:59789"/>
    </ligand>
</feature>
<dbReference type="EMBL" id="MUYF01000003">
    <property type="protein sequence ID" value="OOL80952.1"/>
    <property type="molecule type" value="Genomic_DNA"/>
</dbReference>
<feature type="binding site" evidence="9">
    <location>
        <position position="121"/>
    </location>
    <ligand>
        <name>S-adenosyl-L-methionine</name>
        <dbReference type="ChEBI" id="CHEBI:59789"/>
    </ligand>
</feature>
<comment type="similarity">
    <text evidence="8 9">Belongs to the class I-like SAM-binding methyltransferase superfamily. TrmB family.</text>
</comment>
<dbReference type="PROSITE" id="PS51625">
    <property type="entry name" value="SAM_MT_TRMB"/>
    <property type="match status" value="1"/>
</dbReference>
<dbReference type="OrthoDB" id="9802090at2"/>
<comment type="function">
    <text evidence="2 9">Catalyzes the formation of N(7)-methylguanine at position 46 (m7G46) in tRNA.</text>
</comment>
<dbReference type="AlphaFoldDB" id="A0A1S8KMN6"/>
<feature type="binding site" evidence="9">
    <location>
        <position position="157"/>
    </location>
    <ligand>
        <name>substrate</name>
    </ligand>
</feature>
<proteinExistence type="inferred from homology"/>
<gene>
    <name evidence="9" type="primary">trmB</name>
    <name evidence="10" type="ORF">BWX42_03520</name>
</gene>
<evidence type="ECO:0000256" key="1">
    <source>
        <dbReference type="ARBA" id="ARBA00000142"/>
    </source>
</evidence>
<dbReference type="InterPro" id="IPR029063">
    <property type="entry name" value="SAM-dependent_MTases_sf"/>
</dbReference>
<evidence type="ECO:0000313" key="11">
    <source>
        <dbReference type="Proteomes" id="UP000190409"/>
    </source>
</evidence>
<dbReference type="Pfam" id="PF02390">
    <property type="entry name" value="Methyltransf_4"/>
    <property type="match status" value="1"/>
</dbReference>
<keyword evidence="4 9" id="KW-0808">Transferase</keyword>
<feature type="region of interest" description="Interaction with RNA" evidence="9">
    <location>
        <begin position="127"/>
        <end position="132"/>
    </location>
</feature>
<dbReference type="PANTHER" id="PTHR23417">
    <property type="entry name" value="3-DEOXY-D-MANNO-OCTULOSONIC-ACID TRANSFERASE/TRNA GUANINE-N 7 - -METHYLTRANSFERASE"/>
    <property type="match status" value="1"/>
</dbReference>
<evidence type="ECO:0000256" key="8">
    <source>
        <dbReference type="ARBA" id="ARBA00060767"/>
    </source>
</evidence>
<dbReference type="InterPro" id="IPR003358">
    <property type="entry name" value="tRNA_(Gua-N-7)_MeTrfase_Trmb"/>
</dbReference>
<dbReference type="UniPathway" id="UPA00989"/>
<comment type="catalytic activity">
    <reaction evidence="1 9">
        <text>guanosine(46) in tRNA + S-adenosyl-L-methionine = N(7)-methylguanosine(46) in tRNA + S-adenosyl-L-homocysteine</text>
        <dbReference type="Rhea" id="RHEA:42708"/>
        <dbReference type="Rhea" id="RHEA-COMP:10188"/>
        <dbReference type="Rhea" id="RHEA-COMP:10189"/>
        <dbReference type="ChEBI" id="CHEBI:57856"/>
        <dbReference type="ChEBI" id="CHEBI:59789"/>
        <dbReference type="ChEBI" id="CHEBI:74269"/>
        <dbReference type="ChEBI" id="CHEBI:74480"/>
        <dbReference type="EC" id="2.1.1.33"/>
    </reaction>
</comment>
<sequence length="219" mass="25939">MRLRHKPWANDMLADYPNYVIHDADHPENLRGKWAERFGNDQPIHIEIGMGKGQFIIESAKHHPEINYIGIERQSSVMVSALEKQIEEDLDNVWLLRENGRVLTDYFAPGEVDRIYLTFSDPWPKNRHEKRRLTYKDFLAVYEQLLHESGELHFKTDNQGLFEYSLASFSQYGMILDEVYLDLHASDFEDNVMTEYEEKFSEKGQRIYRVHAHFPPINH</sequence>
<dbReference type="PANTHER" id="PTHR23417:SF14">
    <property type="entry name" value="PENTACOTRIPEPTIDE-REPEAT REGION OF PRORP DOMAIN-CONTAINING PROTEIN"/>
    <property type="match status" value="1"/>
</dbReference>